<dbReference type="GO" id="GO:0016747">
    <property type="term" value="F:acyltransferase activity, transferring groups other than amino-acyl groups"/>
    <property type="evidence" value="ECO:0007669"/>
    <property type="project" value="InterPro"/>
</dbReference>
<evidence type="ECO:0000313" key="6">
    <source>
        <dbReference type="Proteomes" id="UP000243378"/>
    </source>
</evidence>
<keyword evidence="2 5" id="KW-0012">Acyltransferase</keyword>
<dbReference type="EMBL" id="FNBM01000001">
    <property type="protein sequence ID" value="SDF02056.1"/>
    <property type="molecule type" value="Genomic_DNA"/>
</dbReference>
<dbReference type="STRING" id="640205.SAMN05216381_0729"/>
<name>A0A1G7HP08_9GAMM</name>
<dbReference type="Proteomes" id="UP000243378">
    <property type="component" value="Unassembled WGS sequence"/>
</dbReference>
<reference evidence="5 6" key="1">
    <citation type="submission" date="2016-10" db="EMBL/GenBank/DDBJ databases">
        <authorList>
            <person name="de Groot N.N."/>
        </authorList>
    </citation>
    <scope>NUCLEOTIDE SEQUENCE [LARGE SCALE GENOMIC DNA]</scope>
    <source>
        <strain evidence="5 6">LMG 25475</strain>
    </source>
</reference>
<evidence type="ECO:0000259" key="4">
    <source>
        <dbReference type="PROSITE" id="PS51186"/>
    </source>
</evidence>
<feature type="region of interest" description="Disordered" evidence="3">
    <location>
        <begin position="1"/>
        <end position="22"/>
    </location>
</feature>
<sequence>MSQASFTSHGDTGLLSGGMDNDASNEQSMQLRRIRMGDLDAFHDLFGQVAAEGLYSSRPFAPPKAVIARALQRADEAGWAVFVIEQAGRIIATAEAYPDSHCRPEGDAHVGVLGMQVHADWRRQGLGRRLLEAVIGHCREQGMHSIELNVFKSNHAALALYQRYGFVWVEDLPARQLPAGHRDQPQRMRLVLGTSHGV</sequence>
<dbReference type="SUPFAM" id="SSF55729">
    <property type="entry name" value="Acyl-CoA N-acyltransferases (Nat)"/>
    <property type="match status" value="1"/>
</dbReference>
<dbReference type="CDD" id="cd04301">
    <property type="entry name" value="NAT_SF"/>
    <property type="match status" value="1"/>
</dbReference>
<evidence type="ECO:0000256" key="3">
    <source>
        <dbReference type="SAM" id="MobiDB-lite"/>
    </source>
</evidence>
<dbReference type="PANTHER" id="PTHR43877">
    <property type="entry name" value="AMINOALKYLPHOSPHONATE N-ACETYLTRANSFERASE-RELATED-RELATED"/>
    <property type="match status" value="1"/>
</dbReference>
<proteinExistence type="predicted"/>
<dbReference type="Gene3D" id="3.40.630.30">
    <property type="match status" value="1"/>
</dbReference>
<dbReference type="PROSITE" id="PS51186">
    <property type="entry name" value="GNAT"/>
    <property type="match status" value="1"/>
</dbReference>
<keyword evidence="1 5" id="KW-0808">Transferase</keyword>
<dbReference type="InterPro" id="IPR016181">
    <property type="entry name" value="Acyl_CoA_acyltransferase"/>
</dbReference>
<dbReference type="AlphaFoldDB" id="A0A1G7HP08"/>
<gene>
    <name evidence="5" type="ORF">SAMN05216381_0729</name>
</gene>
<dbReference type="InterPro" id="IPR000182">
    <property type="entry name" value="GNAT_dom"/>
</dbReference>
<dbReference type="InterPro" id="IPR050832">
    <property type="entry name" value="Bact_Acetyltransf"/>
</dbReference>
<accession>A0A1G7HP08</accession>
<dbReference type="Pfam" id="PF00583">
    <property type="entry name" value="Acetyltransf_1"/>
    <property type="match status" value="1"/>
</dbReference>
<feature type="compositionally biased region" description="Polar residues" evidence="3">
    <location>
        <begin position="1"/>
        <end position="10"/>
    </location>
</feature>
<organism evidence="5 6">
    <name type="scientific">Phytopseudomonas seleniipraecipitans</name>
    <dbReference type="NCBI Taxonomy" id="640205"/>
    <lineage>
        <taxon>Bacteria</taxon>
        <taxon>Pseudomonadati</taxon>
        <taxon>Pseudomonadota</taxon>
        <taxon>Gammaproteobacteria</taxon>
        <taxon>Pseudomonadales</taxon>
        <taxon>Pseudomonadaceae</taxon>
        <taxon>Phytopseudomonas</taxon>
    </lineage>
</organism>
<dbReference type="RefSeq" id="WP_167357641.1">
    <property type="nucleotide sequence ID" value="NZ_FNBM01000001.1"/>
</dbReference>
<evidence type="ECO:0000256" key="2">
    <source>
        <dbReference type="ARBA" id="ARBA00023315"/>
    </source>
</evidence>
<protein>
    <submittedName>
        <fullName evidence="5">L-amino acid N-acyltransferase YncA</fullName>
    </submittedName>
</protein>
<evidence type="ECO:0000313" key="5">
    <source>
        <dbReference type="EMBL" id="SDF02056.1"/>
    </source>
</evidence>
<feature type="domain" description="N-acetyltransferase" evidence="4">
    <location>
        <begin position="29"/>
        <end position="193"/>
    </location>
</feature>
<evidence type="ECO:0000256" key="1">
    <source>
        <dbReference type="ARBA" id="ARBA00022679"/>
    </source>
</evidence>